<evidence type="ECO:0000256" key="7">
    <source>
        <dbReference type="ARBA" id="ARBA00022989"/>
    </source>
</evidence>
<evidence type="ECO:0000256" key="1">
    <source>
        <dbReference type="ARBA" id="ARBA00002264"/>
    </source>
</evidence>
<protein>
    <recommendedName>
        <fullName evidence="9">Maltose/maltodextrin transport system permease protein MalG</fullName>
    </recommendedName>
</protein>
<sequence>MKPYILRQKLRHGILFLTLSGITVLMLLPFIWVIITSLKPESQVYVFPPEWVPSPVTLENYQAVWASNMPLYLFNSTIVAVGSIILTLIVSIHAAYAVSRFKFRGMNVFMFLLIASHMIPGVANLVPTYLLASKMNLLDTYIVLILVYSMWQTPLVVWLIQGFLQNVPQSLDKAAMVDGYSRLGAMYRVVVPLSKPGLAAAAIVVFVYAWNEFVIALTLTSSDEMRLAQVGLKYYISQFGIQWGELTAAVVLSTIPVLLLFILLQKWFIYGLTSGAMKG</sequence>
<keyword evidence="5" id="KW-0762">Sugar transport</keyword>
<dbReference type="EMBL" id="JAHWQX010000002">
    <property type="protein sequence ID" value="MBW3097204.1"/>
    <property type="molecule type" value="Genomic_DNA"/>
</dbReference>
<feature type="transmembrane region" description="Helical" evidence="10">
    <location>
        <begin position="246"/>
        <end position="264"/>
    </location>
</feature>
<dbReference type="PANTHER" id="PTHR32243">
    <property type="entry name" value="MALTOSE TRANSPORT SYSTEM PERMEASE-RELATED"/>
    <property type="match status" value="1"/>
</dbReference>
<accession>A0ABS6WML4</accession>
<dbReference type="RefSeq" id="WP_219201133.1">
    <property type="nucleotide sequence ID" value="NZ_JAHWQX010000002.1"/>
</dbReference>
<dbReference type="InterPro" id="IPR000515">
    <property type="entry name" value="MetI-like"/>
</dbReference>
<feature type="transmembrane region" description="Helical" evidence="10">
    <location>
        <begin position="141"/>
        <end position="164"/>
    </location>
</feature>
<feature type="transmembrane region" description="Helical" evidence="10">
    <location>
        <begin position="12"/>
        <end position="35"/>
    </location>
</feature>
<evidence type="ECO:0000256" key="9">
    <source>
        <dbReference type="ARBA" id="ARBA00041109"/>
    </source>
</evidence>
<name>A0ABS6WML4_9HYPH</name>
<evidence type="ECO:0000256" key="5">
    <source>
        <dbReference type="ARBA" id="ARBA00022597"/>
    </source>
</evidence>
<evidence type="ECO:0000313" key="13">
    <source>
        <dbReference type="Proteomes" id="UP001430804"/>
    </source>
</evidence>
<comment type="function">
    <text evidence="1">Part of the ABC transporter complex MalEFGK involved in maltose/maltodextrin import. Probably responsible for the translocation of the substrate across the membrane.</text>
</comment>
<evidence type="ECO:0000256" key="10">
    <source>
        <dbReference type="RuleBase" id="RU363032"/>
    </source>
</evidence>
<dbReference type="PROSITE" id="PS50928">
    <property type="entry name" value="ABC_TM1"/>
    <property type="match status" value="1"/>
</dbReference>
<evidence type="ECO:0000256" key="8">
    <source>
        <dbReference type="ARBA" id="ARBA00023136"/>
    </source>
</evidence>
<keyword evidence="8 10" id="KW-0472">Membrane</keyword>
<gene>
    <name evidence="12" type="ORF">KY465_07925</name>
</gene>
<dbReference type="Proteomes" id="UP001430804">
    <property type="component" value="Unassembled WGS sequence"/>
</dbReference>
<keyword evidence="7 10" id="KW-1133">Transmembrane helix</keyword>
<dbReference type="PANTHER" id="PTHR32243:SF50">
    <property type="entry name" value="MALTOSE_MALTODEXTRIN TRANSPORT SYSTEM PERMEASE PROTEIN MALG"/>
    <property type="match status" value="1"/>
</dbReference>
<comment type="subcellular location">
    <subcellularLocation>
        <location evidence="2 10">Cell membrane</location>
        <topology evidence="2 10">Multi-pass membrane protein</topology>
    </subcellularLocation>
</comment>
<reference evidence="12" key="1">
    <citation type="submission" date="2021-07" db="EMBL/GenBank/DDBJ databases">
        <title>Pseudohoeflea marina sp. nov. a polyhydroxyalcanoate-producing bacterium.</title>
        <authorList>
            <person name="Zheng W."/>
            <person name="Yu S."/>
            <person name="Huang Y."/>
        </authorList>
    </citation>
    <scope>NUCLEOTIDE SEQUENCE</scope>
    <source>
        <strain evidence="12">DP4N28-3</strain>
    </source>
</reference>
<proteinExistence type="inferred from homology"/>
<evidence type="ECO:0000256" key="4">
    <source>
        <dbReference type="ARBA" id="ARBA00022475"/>
    </source>
</evidence>
<organism evidence="12 13">
    <name type="scientific">Pseudohoeflea coraliihabitans</name>
    <dbReference type="NCBI Taxonomy" id="2860393"/>
    <lineage>
        <taxon>Bacteria</taxon>
        <taxon>Pseudomonadati</taxon>
        <taxon>Pseudomonadota</taxon>
        <taxon>Alphaproteobacteria</taxon>
        <taxon>Hyphomicrobiales</taxon>
        <taxon>Rhizobiaceae</taxon>
        <taxon>Pseudohoeflea</taxon>
    </lineage>
</organism>
<feature type="transmembrane region" description="Helical" evidence="10">
    <location>
        <begin position="185"/>
        <end position="210"/>
    </location>
</feature>
<evidence type="ECO:0000259" key="11">
    <source>
        <dbReference type="PROSITE" id="PS50928"/>
    </source>
</evidence>
<evidence type="ECO:0000313" key="12">
    <source>
        <dbReference type="EMBL" id="MBW3097204.1"/>
    </source>
</evidence>
<comment type="caution">
    <text evidence="12">The sequence shown here is derived from an EMBL/GenBank/DDBJ whole genome shotgun (WGS) entry which is preliminary data.</text>
</comment>
<feature type="domain" description="ABC transmembrane type-1" evidence="11">
    <location>
        <begin position="73"/>
        <end position="264"/>
    </location>
</feature>
<evidence type="ECO:0000256" key="2">
    <source>
        <dbReference type="ARBA" id="ARBA00004651"/>
    </source>
</evidence>
<keyword evidence="6 10" id="KW-0812">Transmembrane</keyword>
<dbReference type="Pfam" id="PF00528">
    <property type="entry name" value="BPD_transp_1"/>
    <property type="match status" value="1"/>
</dbReference>
<dbReference type="CDD" id="cd06261">
    <property type="entry name" value="TM_PBP2"/>
    <property type="match status" value="1"/>
</dbReference>
<keyword evidence="3 10" id="KW-0813">Transport</keyword>
<feature type="transmembrane region" description="Helical" evidence="10">
    <location>
        <begin position="72"/>
        <end position="96"/>
    </location>
</feature>
<dbReference type="InterPro" id="IPR050901">
    <property type="entry name" value="BP-dep_ABC_trans_perm"/>
</dbReference>
<evidence type="ECO:0000256" key="6">
    <source>
        <dbReference type="ARBA" id="ARBA00022692"/>
    </source>
</evidence>
<comment type="similarity">
    <text evidence="10">Belongs to the binding-protein-dependent transport system permease family.</text>
</comment>
<evidence type="ECO:0000256" key="3">
    <source>
        <dbReference type="ARBA" id="ARBA00022448"/>
    </source>
</evidence>
<keyword evidence="13" id="KW-1185">Reference proteome</keyword>
<feature type="transmembrane region" description="Helical" evidence="10">
    <location>
        <begin position="108"/>
        <end position="129"/>
    </location>
</feature>
<keyword evidence="4" id="KW-1003">Cell membrane</keyword>